<feature type="signal peptide" evidence="2">
    <location>
        <begin position="1"/>
        <end position="24"/>
    </location>
</feature>
<dbReference type="Pfam" id="PF00167">
    <property type="entry name" value="FGF"/>
    <property type="match status" value="1"/>
</dbReference>
<feature type="region of interest" description="Disordered" evidence="3">
    <location>
        <begin position="155"/>
        <end position="189"/>
    </location>
</feature>
<dbReference type="PANTHER" id="PTHR11486">
    <property type="entry name" value="FIBROBLAST GROWTH FACTOR"/>
    <property type="match status" value="1"/>
</dbReference>
<dbReference type="Gene3D" id="2.80.10.50">
    <property type="match status" value="1"/>
</dbReference>
<dbReference type="KEGG" id="pmrn:116944386"/>
<dbReference type="GO" id="GO:0008083">
    <property type="term" value="F:growth factor activity"/>
    <property type="evidence" value="ECO:0007669"/>
    <property type="project" value="InterPro"/>
</dbReference>
<comment type="similarity">
    <text evidence="1 2">Belongs to the heparin-binding growth factors family.</text>
</comment>
<proteinExistence type="inferred from homology"/>
<accession>A0AAJ7TBJ6</accession>
<dbReference type="InterPro" id="IPR008996">
    <property type="entry name" value="IL1/FGF"/>
</dbReference>
<keyword evidence="4" id="KW-1185">Reference proteome</keyword>
<evidence type="ECO:0000256" key="3">
    <source>
        <dbReference type="SAM" id="MobiDB-lite"/>
    </source>
</evidence>
<dbReference type="PROSITE" id="PS00247">
    <property type="entry name" value="HBGF_FGF"/>
    <property type="match status" value="1"/>
</dbReference>
<evidence type="ECO:0000313" key="5">
    <source>
        <dbReference type="RefSeq" id="XP_032813856.1"/>
    </source>
</evidence>
<organism evidence="4 5">
    <name type="scientific">Petromyzon marinus</name>
    <name type="common">Sea lamprey</name>
    <dbReference type="NCBI Taxonomy" id="7757"/>
    <lineage>
        <taxon>Eukaryota</taxon>
        <taxon>Metazoa</taxon>
        <taxon>Chordata</taxon>
        <taxon>Craniata</taxon>
        <taxon>Vertebrata</taxon>
        <taxon>Cyclostomata</taxon>
        <taxon>Hyperoartia</taxon>
        <taxon>Petromyzontiformes</taxon>
        <taxon>Petromyzontidae</taxon>
        <taxon>Petromyzon</taxon>
    </lineage>
</organism>
<dbReference type="PRINTS" id="PR00263">
    <property type="entry name" value="HBGFFGF"/>
</dbReference>
<protein>
    <recommendedName>
        <fullName evidence="2">Fibroblast growth factor</fullName>
        <shortName evidence="2">FGF</shortName>
    </recommendedName>
</protein>
<feature type="region of interest" description="Disordered" evidence="3">
    <location>
        <begin position="225"/>
        <end position="253"/>
    </location>
</feature>
<dbReference type="Proteomes" id="UP001318040">
    <property type="component" value="Chromosome 21"/>
</dbReference>
<dbReference type="InterPro" id="IPR002209">
    <property type="entry name" value="Fibroblast_GF_fam"/>
</dbReference>
<evidence type="ECO:0000256" key="2">
    <source>
        <dbReference type="RuleBase" id="RU049442"/>
    </source>
</evidence>
<evidence type="ECO:0000313" key="4">
    <source>
        <dbReference type="Proteomes" id="UP001318040"/>
    </source>
</evidence>
<sequence>MGASGALLACYLLASVATPRVARAAPRPPPRPARDSSPHLDNGWGGQVRLRHLYTASRSHPAWAAHLRLRDDGRVDGVERQSEHSLLEIKAVSRGVVVMRGLKSRRYLCMDPKGRLYGQVSFDEVDCTFRESLLPDGYNLYRGGTHHAVVSLSAVAPRHSHHQQQQHRQQQQPNQELPMDPQQQQQQHEWPLARGLPPLSHFLPVVNSVPLEGSDSGLPWLEEAGADIRSPDEVAPLTRRAHEQEEEEEGRKGYVDLLDPLGILSSRTSRWSWW</sequence>
<keyword evidence="2" id="KW-0732">Signal</keyword>
<gene>
    <name evidence="5" type="primary">LOC116944386</name>
</gene>
<dbReference type="RefSeq" id="XP_032813856.1">
    <property type="nucleotide sequence ID" value="XM_032957965.1"/>
</dbReference>
<dbReference type="PRINTS" id="PR00262">
    <property type="entry name" value="IL1HBGF"/>
</dbReference>
<feature type="chain" id="PRO_5042313370" description="Fibroblast growth factor" evidence="2">
    <location>
        <begin position="25"/>
        <end position="274"/>
    </location>
</feature>
<evidence type="ECO:0000256" key="1">
    <source>
        <dbReference type="ARBA" id="ARBA00007936"/>
    </source>
</evidence>
<dbReference type="SUPFAM" id="SSF50353">
    <property type="entry name" value="Cytokine"/>
    <property type="match status" value="1"/>
</dbReference>
<dbReference type="SMART" id="SM00442">
    <property type="entry name" value="FGF"/>
    <property type="match status" value="1"/>
</dbReference>
<reference evidence="5" key="1">
    <citation type="submission" date="2025-08" db="UniProtKB">
        <authorList>
            <consortium name="RefSeq"/>
        </authorList>
    </citation>
    <scope>IDENTIFICATION</scope>
    <source>
        <tissue evidence="5">Sperm</tissue>
    </source>
</reference>
<name>A0AAJ7TBJ6_PETMA</name>
<dbReference type="AlphaFoldDB" id="A0AAJ7TBJ6"/>
<feature type="region of interest" description="Disordered" evidence="3">
    <location>
        <begin position="21"/>
        <end position="43"/>
    </location>
</feature>